<dbReference type="OrthoDB" id="2325521at2759"/>
<dbReference type="Proteomes" id="UP000789405">
    <property type="component" value="Unassembled WGS sequence"/>
</dbReference>
<sequence>MANLAGQVAGNPNLHNADPTTIIPELVNSWDQPNYITGSDVLKSRVKQICNVVHNVFDSKIILEIARQIWTDSTSPEQRDMYTNFASRANQQKFGCSVRDPGILIEPPTEPLISIPPTKLSDSLLYGDDIPQQSFGN</sequence>
<evidence type="ECO:0000313" key="1">
    <source>
        <dbReference type="EMBL" id="CAG8660142.1"/>
    </source>
</evidence>
<comment type="caution">
    <text evidence="1">The sequence shown here is derived from an EMBL/GenBank/DDBJ whole genome shotgun (WGS) entry which is preliminary data.</text>
</comment>
<dbReference type="AlphaFoldDB" id="A0A9N9E533"/>
<reference evidence="1" key="1">
    <citation type="submission" date="2021-06" db="EMBL/GenBank/DDBJ databases">
        <authorList>
            <person name="Kallberg Y."/>
            <person name="Tangrot J."/>
            <person name="Rosling A."/>
        </authorList>
    </citation>
    <scope>NUCLEOTIDE SEQUENCE</scope>
    <source>
        <strain evidence="1">MA453B</strain>
    </source>
</reference>
<dbReference type="EMBL" id="CAJVPY010006299">
    <property type="protein sequence ID" value="CAG8660142.1"/>
    <property type="molecule type" value="Genomic_DNA"/>
</dbReference>
<evidence type="ECO:0000313" key="2">
    <source>
        <dbReference type="Proteomes" id="UP000789405"/>
    </source>
</evidence>
<accession>A0A9N9E533</accession>
<organism evidence="1 2">
    <name type="scientific">Dentiscutata erythropus</name>
    <dbReference type="NCBI Taxonomy" id="1348616"/>
    <lineage>
        <taxon>Eukaryota</taxon>
        <taxon>Fungi</taxon>
        <taxon>Fungi incertae sedis</taxon>
        <taxon>Mucoromycota</taxon>
        <taxon>Glomeromycotina</taxon>
        <taxon>Glomeromycetes</taxon>
        <taxon>Diversisporales</taxon>
        <taxon>Gigasporaceae</taxon>
        <taxon>Dentiscutata</taxon>
    </lineage>
</organism>
<protein>
    <submittedName>
        <fullName evidence="1">14393_t:CDS:1</fullName>
    </submittedName>
</protein>
<proteinExistence type="predicted"/>
<keyword evidence="2" id="KW-1185">Reference proteome</keyword>
<gene>
    <name evidence="1" type="ORF">DERYTH_LOCUS10665</name>
</gene>
<name>A0A9N9E533_9GLOM</name>